<dbReference type="EMBL" id="JADFTS010000001">
    <property type="protein sequence ID" value="KAF9623210.1"/>
    <property type="molecule type" value="Genomic_DNA"/>
</dbReference>
<comment type="subcellular location">
    <subcellularLocation>
        <location evidence="1">Membrane</location>
        <topology evidence="1">Multi-pass membrane protein</topology>
    </subcellularLocation>
</comment>
<keyword evidence="9" id="KW-1071">Ligand-gated ion channel</keyword>
<dbReference type="PANTHER" id="PTHR18966">
    <property type="entry name" value="IONOTROPIC GLUTAMATE RECEPTOR"/>
    <property type="match status" value="1"/>
</dbReference>
<reference evidence="14 15" key="1">
    <citation type="submission" date="2020-10" db="EMBL/GenBank/DDBJ databases">
        <title>The Coptis chinensis genome and diversification of protoberbering-type alkaloids.</title>
        <authorList>
            <person name="Wang B."/>
            <person name="Shu S."/>
            <person name="Song C."/>
            <person name="Liu Y."/>
        </authorList>
    </citation>
    <scope>NUCLEOTIDE SEQUENCE [LARGE SCALE GENOMIC DNA]</scope>
    <source>
        <strain evidence="14">HL-2020</strain>
        <tissue evidence="14">Leaf</tissue>
    </source>
</reference>
<keyword evidence="8" id="KW-0325">Glycoprotein</keyword>
<evidence type="ECO:0000256" key="7">
    <source>
        <dbReference type="ARBA" id="ARBA00023170"/>
    </source>
</evidence>
<gene>
    <name evidence="14" type="ORF">IFM89_000051</name>
</gene>
<comment type="caution">
    <text evidence="14">The sequence shown here is derived from an EMBL/GenBank/DDBJ whole genome shotgun (WGS) entry which is preliminary data.</text>
</comment>
<keyword evidence="7" id="KW-0675">Receptor</keyword>
<keyword evidence="10" id="KW-0407">Ion channel</keyword>
<protein>
    <recommendedName>
        <fullName evidence="13">Ionotropic glutamate receptor C-terminal domain-containing protein</fullName>
    </recommendedName>
</protein>
<feature type="compositionally biased region" description="Acidic residues" evidence="11">
    <location>
        <begin position="272"/>
        <end position="281"/>
    </location>
</feature>
<sequence>MNVWVSWCGLEASNNDQVAPYGFSLLSMFSYHVEWMCKGQHSPGSSIGLLSNYVLPHVVPFKFVPYGDGHQNPNNNELVNLITFDVVLGDIAIVTNHTRIVELTQSYNDYGLLVVVLLKRLNSDGWFSFSTLIFSHRQSTVITLGHFVLLIWIFVVLIINSSYTASLTSILTVQPYRVYIYLFQSHAGVAREYKWDIPIPWKVDSDLSLISEVKEKGECRAGIGRHKSVTKGFLRSLVIMQATQDFLFHGPRRGKTDLRSYLKRKLKLSPVEEDIGEEDNKEEQKHSNEDESQQAPTKRVTNGNISTEPTIDLNFMADVWQLDTMEVEPDNVQIKTLDSQPEVEKLKDCNQLSVREERAAEVCLDKLLEVMSVGLPLIKQNPTVLARHSLPPNPAQSTKSKVLTQVYWWLYDQTLKTGHAADLTI</sequence>
<name>A0A835IQE1_9MAGN</name>
<keyword evidence="5" id="KW-0406">Ion transport</keyword>
<dbReference type="Pfam" id="PF00060">
    <property type="entry name" value="Lig_chan"/>
    <property type="match status" value="1"/>
</dbReference>
<dbReference type="Proteomes" id="UP000631114">
    <property type="component" value="Unassembled WGS sequence"/>
</dbReference>
<evidence type="ECO:0000256" key="1">
    <source>
        <dbReference type="ARBA" id="ARBA00004141"/>
    </source>
</evidence>
<evidence type="ECO:0000256" key="9">
    <source>
        <dbReference type="ARBA" id="ARBA00023286"/>
    </source>
</evidence>
<accession>A0A835IQE1</accession>
<dbReference type="OrthoDB" id="5984008at2759"/>
<organism evidence="14 15">
    <name type="scientific">Coptis chinensis</name>
    <dbReference type="NCBI Taxonomy" id="261450"/>
    <lineage>
        <taxon>Eukaryota</taxon>
        <taxon>Viridiplantae</taxon>
        <taxon>Streptophyta</taxon>
        <taxon>Embryophyta</taxon>
        <taxon>Tracheophyta</taxon>
        <taxon>Spermatophyta</taxon>
        <taxon>Magnoliopsida</taxon>
        <taxon>Ranunculales</taxon>
        <taxon>Ranunculaceae</taxon>
        <taxon>Coptidoideae</taxon>
        <taxon>Coptis</taxon>
    </lineage>
</organism>
<keyword evidence="4 12" id="KW-1133">Transmembrane helix</keyword>
<keyword evidence="15" id="KW-1185">Reference proteome</keyword>
<evidence type="ECO:0000256" key="12">
    <source>
        <dbReference type="SAM" id="Phobius"/>
    </source>
</evidence>
<feature type="transmembrane region" description="Helical" evidence="12">
    <location>
        <begin position="141"/>
        <end position="159"/>
    </location>
</feature>
<dbReference type="Gene3D" id="1.10.287.70">
    <property type="match status" value="1"/>
</dbReference>
<evidence type="ECO:0000256" key="11">
    <source>
        <dbReference type="SAM" id="MobiDB-lite"/>
    </source>
</evidence>
<evidence type="ECO:0000256" key="2">
    <source>
        <dbReference type="ARBA" id="ARBA00022448"/>
    </source>
</evidence>
<dbReference type="GO" id="GO:0016020">
    <property type="term" value="C:membrane"/>
    <property type="evidence" value="ECO:0007669"/>
    <property type="project" value="UniProtKB-SubCell"/>
</dbReference>
<keyword evidence="2" id="KW-0813">Transport</keyword>
<evidence type="ECO:0000256" key="6">
    <source>
        <dbReference type="ARBA" id="ARBA00023136"/>
    </source>
</evidence>
<dbReference type="AlphaFoldDB" id="A0A835IQE1"/>
<keyword evidence="6 12" id="KW-0472">Membrane</keyword>
<dbReference type="InterPro" id="IPR001320">
    <property type="entry name" value="Iontro_rcpt_C"/>
</dbReference>
<evidence type="ECO:0000259" key="13">
    <source>
        <dbReference type="Pfam" id="PF00060"/>
    </source>
</evidence>
<evidence type="ECO:0000256" key="10">
    <source>
        <dbReference type="ARBA" id="ARBA00023303"/>
    </source>
</evidence>
<evidence type="ECO:0000256" key="5">
    <source>
        <dbReference type="ARBA" id="ARBA00023065"/>
    </source>
</evidence>
<feature type="region of interest" description="Disordered" evidence="11">
    <location>
        <begin position="272"/>
        <end position="306"/>
    </location>
</feature>
<evidence type="ECO:0000313" key="15">
    <source>
        <dbReference type="Proteomes" id="UP000631114"/>
    </source>
</evidence>
<evidence type="ECO:0000256" key="4">
    <source>
        <dbReference type="ARBA" id="ARBA00022989"/>
    </source>
</evidence>
<evidence type="ECO:0000256" key="8">
    <source>
        <dbReference type="ARBA" id="ARBA00023180"/>
    </source>
</evidence>
<feature type="domain" description="Ionotropic glutamate receptor C-terminal" evidence="13">
    <location>
        <begin position="125"/>
        <end position="216"/>
    </location>
</feature>
<keyword evidence="3 12" id="KW-0812">Transmembrane</keyword>
<dbReference type="InterPro" id="IPR015683">
    <property type="entry name" value="Ionotropic_Glu_rcpt"/>
</dbReference>
<evidence type="ECO:0000313" key="14">
    <source>
        <dbReference type="EMBL" id="KAF9623210.1"/>
    </source>
</evidence>
<proteinExistence type="predicted"/>
<dbReference type="GO" id="GO:0015276">
    <property type="term" value="F:ligand-gated monoatomic ion channel activity"/>
    <property type="evidence" value="ECO:0007669"/>
    <property type="project" value="InterPro"/>
</dbReference>
<evidence type="ECO:0000256" key="3">
    <source>
        <dbReference type="ARBA" id="ARBA00022692"/>
    </source>
</evidence>
<feature type="compositionally biased region" description="Polar residues" evidence="11">
    <location>
        <begin position="293"/>
        <end position="306"/>
    </location>
</feature>